<dbReference type="OMA" id="NNRHENI"/>
<feature type="binding site" evidence="11">
    <location>
        <position position="120"/>
    </location>
    <ligand>
        <name>substrate</name>
    </ligand>
</feature>
<feature type="active site" description="Proton acceptor" evidence="10">
    <location>
        <position position="205"/>
    </location>
</feature>
<comment type="catalytic activity">
    <reaction evidence="9 14">
        <text>sn-glycerol 3-phosphate + NAD(+) = dihydroxyacetone phosphate + NADH + H(+)</text>
        <dbReference type="Rhea" id="RHEA:11092"/>
        <dbReference type="ChEBI" id="CHEBI:15378"/>
        <dbReference type="ChEBI" id="CHEBI:57540"/>
        <dbReference type="ChEBI" id="CHEBI:57597"/>
        <dbReference type="ChEBI" id="CHEBI:57642"/>
        <dbReference type="ChEBI" id="CHEBI:57945"/>
        <dbReference type="EC" id="1.1.1.8"/>
    </reaction>
</comment>
<keyword evidence="7 13" id="KW-0560">Oxidoreductase</keyword>
<dbReference type="SUPFAM" id="SSF51735">
    <property type="entry name" value="NAD(P)-binding Rossmann-fold domains"/>
    <property type="match status" value="1"/>
</dbReference>
<dbReference type="PANTHER" id="PTHR11728:SF8">
    <property type="entry name" value="GLYCEROL-3-PHOSPHATE DEHYDROGENASE [NAD(+)]-RELATED"/>
    <property type="match status" value="1"/>
</dbReference>
<keyword evidence="6" id="KW-0963">Cytoplasm</keyword>
<dbReference type="CTD" id="33824"/>
<dbReference type="UniPathway" id="UPA00086"/>
<dbReference type="PANTHER" id="PTHR11728">
    <property type="entry name" value="GLYCEROL-3-PHOSPHATE DEHYDROGENASE"/>
    <property type="match status" value="1"/>
</dbReference>
<dbReference type="Pfam" id="PF01210">
    <property type="entry name" value="NAD_Gly3P_dh_N"/>
    <property type="match status" value="1"/>
</dbReference>
<dbReference type="InterPro" id="IPR013328">
    <property type="entry name" value="6PGD_dom2"/>
</dbReference>
<evidence type="ECO:0000256" key="13">
    <source>
        <dbReference type="RuleBase" id="RU000437"/>
    </source>
</evidence>
<dbReference type="PRINTS" id="PR00077">
    <property type="entry name" value="GPDHDRGNASE"/>
</dbReference>
<evidence type="ECO:0000256" key="7">
    <source>
        <dbReference type="ARBA" id="ARBA00023002"/>
    </source>
</evidence>
<dbReference type="Pfam" id="PF07479">
    <property type="entry name" value="NAD_Gly3P_dh_C"/>
    <property type="match status" value="1"/>
</dbReference>
<organism evidence="17 18">
    <name type="scientific">Varroa destructor</name>
    <name type="common">Honeybee mite</name>
    <dbReference type="NCBI Taxonomy" id="109461"/>
    <lineage>
        <taxon>Eukaryota</taxon>
        <taxon>Metazoa</taxon>
        <taxon>Ecdysozoa</taxon>
        <taxon>Arthropoda</taxon>
        <taxon>Chelicerata</taxon>
        <taxon>Arachnida</taxon>
        <taxon>Acari</taxon>
        <taxon>Parasitiformes</taxon>
        <taxon>Mesostigmata</taxon>
        <taxon>Gamasina</taxon>
        <taxon>Dermanyssoidea</taxon>
        <taxon>Varroidae</taxon>
        <taxon>Varroa</taxon>
    </lineage>
</organism>
<dbReference type="KEGG" id="vde:111244103"/>
<feature type="binding site" evidence="12">
    <location>
        <position position="97"/>
    </location>
    <ligand>
        <name>NAD(+)</name>
        <dbReference type="ChEBI" id="CHEBI:57540"/>
    </ligand>
</feature>
<dbReference type="FunCoup" id="A0A7M7J3R2">
    <property type="interactions" value="739"/>
</dbReference>
<dbReference type="InterPro" id="IPR011128">
    <property type="entry name" value="G3P_DH_NAD-dep_N"/>
</dbReference>
<dbReference type="InterPro" id="IPR036291">
    <property type="entry name" value="NAD(P)-bd_dom_sf"/>
</dbReference>
<keyword evidence="8 12" id="KW-0520">NAD</keyword>
<dbReference type="PROSITE" id="PS00957">
    <property type="entry name" value="NAD_G3PDH"/>
    <property type="match status" value="1"/>
</dbReference>
<reference evidence="17" key="1">
    <citation type="submission" date="2021-01" db="UniProtKB">
        <authorList>
            <consortium name="EnsemblMetazoa"/>
        </authorList>
    </citation>
    <scope>IDENTIFICATION</scope>
</reference>
<dbReference type="PIRSF" id="PIRSF000114">
    <property type="entry name" value="Glycerol-3-P_dh"/>
    <property type="match status" value="1"/>
</dbReference>
<dbReference type="FunFam" id="1.10.1040.10:FF:000004">
    <property type="entry name" value="Glycerol-3-phosphate dehydrogenase [NAD(+)]"/>
    <property type="match status" value="1"/>
</dbReference>
<evidence type="ECO:0000256" key="6">
    <source>
        <dbReference type="ARBA" id="ARBA00022490"/>
    </source>
</evidence>
<evidence type="ECO:0000256" key="8">
    <source>
        <dbReference type="ARBA" id="ARBA00023027"/>
    </source>
</evidence>
<feature type="binding site" evidence="11">
    <location>
        <begin position="269"/>
        <end position="270"/>
    </location>
    <ligand>
        <name>substrate</name>
    </ligand>
</feature>
<dbReference type="Gene3D" id="1.10.1040.10">
    <property type="entry name" value="N-(1-d-carboxylethyl)-l-norvaline Dehydrogenase, domain 2"/>
    <property type="match status" value="1"/>
</dbReference>
<dbReference type="GO" id="GO:0141152">
    <property type="term" value="F:glycerol-3-phosphate dehydrogenase (NAD+) activity"/>
    <property type="evidence" value="ECO:0007669"/>
    <property type="project" value="UniProtKB-UniRule"/>
</dbReference>
<keyword evidence="18" id="KW-1185">Reference proteome</keyword>
<dbReference type="FunFam" id="3.40.50.720:FF:000088">
    <property type="entry name" value="Glycerol-3-phosphate dehydrogenase [NAD(+)]"/>
    <property type="match status" value="1"/>
</dbReference>
<dbReference type="GO" id="GO:0046168">
    <property type="term" value="P:glycerol-3-phosphate catabolic process"/>
    <property type="evidence" value="ECO:0007669"/>
    <property type="project" value="UniProtKB-UniRule"/>
</dbReference>
<dbReference type="EC" id="1.1.1.8" evidence="14"/>
<evidence type="ECO:0000259" key="15">
    <source>
        <dbReference type="Pfam" id="PF01210"/>
    </source>
</evidence>
<dbReference type="GO" id="GO:0006650">
    <property type="term" value="P:glycerophospholipid metabolic process"/>
    <property type="evidence" value="ECO:0007669"/>
    <property type="project" value="UniProtKB-UniPathway"/>
</dbReference>
<dbReference type="GO" id="GO:0005829">
    <property type="term" value="C:cytosol"/>
    <property type="evidence" value="ECO:0007669"/>
    <property type="project" value="TreeGrafter"/>
</dbReference>
<feature type="domain" description="Glycerol-3-phosphate dehydrogenase NAD-dependent C-terminal" evidence="16">
    <location>
        <begin position="194"/>
        <end position="341"/>
    </location>
</feature>
<evidence type="ECO:0000256" key="10">
    <source>
        <dbReference type="PIRSR" id="PIRSR000114-1"/>
    </source>
</evidence>
<dbReference type="GO" id="GO:0005975">
    <property type="term" value="P:carbohydrate metabolic process"/>
    <property type="evidence" value="ECO:0007669"/>
    <property type="project" value="InterPro"/>
</dbReference>
<evidence type="ECO:0000256" key="5">
    <source>
        <dbReference type="ARBA" id="ARBA00011738"/>
    </source>
</evidence>
<comment type="pathway">
    <text evidence="2">Lipid metabolism.</text>
</comment>
<dbReference type="Proteomes" id="UP000594260">
    <property type="component" value="Unplaced"/>
</dbReference>
<evidence type="ECO:0000313" key="18">
    <source>
        <dbReference type="Proteomes" id="UP000594260"/>
    </source>
</evidence>
<dbReference type="SUPFAM" id="SSF48179">
    <property type="entry name" value="6-phosphogluconate dehydrogenase C-terminal domain-like"/>
    <property type="match status" value="1"/>
</dbReference>
<evidence type="ECO:0000256" key="1">
    <source>
        <dbReference type="ARBA" id="ARBA00004496"/>
    </source>
</evidence>
<comment type="subunit">
    <text evidence="5">Homodimer.</text>
</comment>
<comment type="similarity">
    <text evidence="4 13">Belongs to the NAD-dependent glycerol-3-phosphate dehydrogenase family.</text>
</comment>
<dbReference type="InterPro" id="IPR008927">
    <property type="entry name" value="6-PGluconate_DH-like_C_sf"/>
</dbReference>
<name>A0A7M7J3R2_VARDE</name>
<dbReference type="NCBIfam" id="TIGR03376">
    <property type="entry name" value="glycerol3P_DH"/>
    <property type="match status" value="1"/>
</dbReference>
<dbReference type="GO" id="GO:0042803">
    <property type="term" value="F:protein homodimerization activity"/>
    <property type="evidence" value="ECO:0007669"/>
    <property type="project" value="InterPro"/>
</dbReference>
<dbReference type="OrthoDB" id="10263760at2759"/>
<dbReference type="InterPro" id="IPR017751">
    <property type="entry name" value="G3P_DH_NAD-dep_euk"/>
</dbReference>
<protein>
    <recommendedName>
        <fullName evidence="14">Glycerol-3-phosphate dehydrogenase [NAD(+)]</fullName>
        <ecNumber evidence="14">1.1.1.8</ecNumber>
    </recommendedName>
</protein>
<feature type="binding site" evidence="12">
    <location>
        <position position="300"/>
    </location>
    <ligand>
        <name>NAD(+)</name>
        <dbReference type="ChEBI" id="CHEBI:57540"/>
    </ligand>
</feature>
<evidence type="ECO:0000259" key="16">
    <source>
        <dbReference type="Pfam" id="PF07479"/>
    </source>
</evidence>
<feature type="binding site" evidence="12">
    <location>
        <position position="269"/>
    </location>
    <ligand>
        <name>NAD(+)</name>
        <dbReference type="ChEBI" id="CHEBI:57540"/>
    </ligand>
</feature>
<evidence type="ECO:0000256" key="2">
    <source>
        <dbReference type="ARBA" id="ARBA00005189"/>
    </source>
</evidence>
<dbReference type="RefSeq" id="XP_022646492.1">
    <property type="nucleotide sequence ID" value="XM_022790757.1"/>
</dbReference>
<feature type="domain" description="Glycerol-3-phosphate dehydrogenase NAD-dependent N-terminal" evidence="15">
    <location>
        <begin position="4"/>
        <end position="174"/>
    </location>
</feature>
<dbReference type="GeneID" id="111244103"/>
<evidence type="ECO:0000256" key="4">
    <source>
        <dbReference type="ARBA" id="ARBA00011009"/>
    </source>
</evidence>
<evidence type="ECO:0000313" key="17">
    <source>
        <dbReference type="EnsemblMetazoa" id="XP_022646492"/>
    </source>
</evidence>
<comment type="subcellular location">
    <subcellularLocation>
        <location evidence="1">Cytoplasm</location>
    </subcellularLocation>
</comment>
<feature type="binding site" evidence="12">
    <location>
        <begin position="9"/>
        <end position="14"/>
    </location>
    <ligand>
        <name>NAD(+)</name>
        <dbReference type="ChEBI" id="CHEBI:57540"/>
    </ligand>
</feature>
<feature type="binding site" evidence="12">
    <location>
        <position position="298"/>
    </location>
    <ligand>
        <name>NAD(+)</name>
        <dbReference type="ChEBI" id="CHEBI:57540"/>
    </ligand>
</feature>
<evidence type="ECO:0000256" key="11">
    <source>
        <dbReference type="PIRSR" id="PIRSR000114-2"/>
    </source>
</evidence>
<evidence type="ECO:0000256" key="12">
    <source>
        <dbReference type="PIRSR" id="PIRSR000114-3"/>
    </source>
</evidence>
<sequence>MIYKVAIVGSGNWGSVIARIVGVNVTSQPDVFDKTVKIYVYEEIIDGKKLTEIINTQHENVKYLPGYKLPDNVIAIPDVVEACKDADIIIFVLPHKFVKPTCSPLVGKIKPTAVGISLIKGFDITPGKGISLISNVISELLSIPCSVLMGANLANEVAAEKFCEATLGAKNPDTAKILKKLVQTSYFRITTTDDISTIEVCGSVKNIVACGAGFVDGLGYGDNTKAAVIRLGLKEMITFTNQFYPGAKLNTFFESCGVADLVTTCYGGRNRKVSEAFVRAEGKKTIECLEQEMLKGQKLQGPETAAEVYEMLKLKNQLERFPLFVAIHRICTGEITPKEMIDCIRNHPEHIVNFWESKH</sequence>
<dbReference type="EnsemblMetazoa" id="XM_022790757">
    <property type="protein sequence ID" value="XP_022646492"/>
    <property type="gene ID" value="LOC111244103"/>
</dbReference>
<feature type="binding site" evidence="12">
    <location>
        <position position="154"/>
    </location>
    <ligand>
        <name>NAD(+)</name>
        <dbReference type="ChEBI" id="CHEBI:57540"/>
    </ligand>
</feature>
<dbReference type="Gene3D" id="3.40.50.720">
    <property type="entry name" value="NAD(P)-binding Rossmann-like Domain"/>
    <property type="match status" value="1"/>
</dbReference>
<evidence type="ECO:0000256" key="3">
    <source>
        <dbReference type="ARBA" id="ARBA00005192"/>
    </source>
</evidence>
<dbReference type="InterPro" id="IPR006168">
    <property type="entry name" value="G3P_DH_NAD-dep"/>
</dbReference>
<comment type="pathway">
    <text evidence="3">Phospholipid metabolism; alpha-glycerophosphate cycle.</text>
</comment>
<dbReference type="AlphaFoldDB" id="A0A7M7J3R2"/>
<proteinExistence type="inferred from homology"/>
<accession>A0A7M7J3R2</accession>
<dbReference type="InterPro" id="IPR006109">
    <property type="entry name" value="G3P_DH_NAD-dep_C"/>
</dbReference>
<dbReference type="InParanoid" id="A0A7M7J3R2"/>
<evidence type="ECO:0000256" key="9">
    <source>
        <dbReference type="ARBA" id="ARBA00048683"/>
    </source>
</evidence>
<evidence type="ECO:0000256" key="14">
    <source>
        <dbReference type="RuleBase" id="RU361243"/>
    </source>
</evidence>
<dbReference type="GO" id="GO:0051287">
    <property type="term" value="F:NAD binding"/>
    <property type="evidence" value="ECO:0007669"/>
    <property type="project" value="UniProtKB-UniRule"/>
</dbReference>